<dbReference type="CDD" id="cd00075">
    <property type="entry name" value="HATPase"/>
    <property type="match status" value="1"/>
</dbReference>
<dbReference type="InterPro" id="IPR003594">
    <property type="entry name" value="HATPase_dom"/>
</dbReference>
<dbReference type="Pfam" id="PF00512">
    <property type="entry name" value="HisKA"/>
    <property type="match status" value="1"/>
</dbReference>
<gene>
    <name evidence="5" type="ORF">GCM10023149_16170</name>
</gene>
<dbReference type="InterPro" id="IPR036890">
    <property type="entry name" value="HATPase_C_sf"/>
</dbReference>
<organism evidence="5 6">
    <name type="scientific">Mucilaginibacter gynuensis</name>
    <dbReference type="NCBI Taxonomy" id="1302236"/>
    <lineage>
        <taxon>Bacteria</taxon>
        <taxon>Pseudomonadati</taxon>
        <taxon>Bacteroidota</taxon>
        <taxon>Sphingobacteriia</taxon>
        <taxon>Sphingobacteriales</taxon>
        <taxon>Sphingobacteriaceae</taxon>
        <taxon>Mucilaginibacter</taxon>
    </lineage>
</organism>
<dbReference type="InterPro" id="IPR035965">
    <property type="entry name" value="PAS-like_dom_sf"/>
</dbReference>
<evidence type="ECO:0000259" key="4">
    <source>
        <dbReference type="PROSITE" id="PS50109"/>
    </source>
</evidence>
<evidence type="ECO:0000256" key="3">
    <source>
        <dbReference type="ARBA" id="ARBA00022553"/>
    </source>
</evidence>
<proteinExistence type="predicted"/>
<dbReference type="InterPro" id="IPR004358">
    <property type="entry name" value="Sig_transdc_His_kin-like_C"/>
</dbReference>
<dbReference type="CDD" id="cd00082">
    <property type="entry name" value="HisKA"/>
    <property type="match status" value="1"/>
</dbReference>
<evidence type="ECO:0000313" key="6">
    <source>
        <dbReference type="Proteomes" id="UP001500582"/>
    </source>
</evidence>
<sequence>MPQTAVKTFLNLSGKGHWNFDVINKQLDLCPTCEHIFNISNGCASLSKIFDVLNGPQIRKLLRAYAYALSHQESIDMKFDIPSPDGRRRWLHLTGVLHYKQWDLPVQIVGTVEDVTQRVNEDALGLAVINHELRSPLTIIKLNNQLVLNMLTQKQEAHAVKLLKTVDDHVNGITQMLDDYLTYSADDKYVRRNNFSLFDLNKLLHEIILDVRTAHNRYLFDIGNRHPVFVRADRYKIIQVMINYITNAVKFSPEGSRIRVDVTIDDRQVTVGIKDQGVGIANGQEKVIFNKFHHTMDQRFRQRTSKGLGLYLVKEIIESHGGAVSAERCTTGGSIFCFSLPLADHI</sequence>
<dbReference type="EC" id="2.7.13.3" evidence="2"/>
<dbReference type="InterPro" id="IPR005467">
    <property type="entry name" value="His_kinase_dom"/>
</dbReference>
<dbReference type="Gene3D" id="3.30.565.10">
    <property type="entry name" value="Histidine kinase-like ATPase, C-terminal domain"/>
    <property type="match status" value="1"/>
</dbReference>
<dbReference type="EMBL" id="BAABFT010000003">
    <property type="protein sequence ID" value="GAA4318196.1"/>
    <property type="molecule type" value="Genomic_DNA"/>
</dbReference>
<comment type="caution">
    <text evidence="5">The sequence shown here is derived from an EMBL/GenBank/DDBJ whole genome shotgun (WGS) entry which is preliminary data.</text>
</comment>
<feature type="domain" description="Histidine kinase" evidence="4">
    <location>
        <begin position="128"/>
        <end position="344"/>
    </location>
</feature>
<dbReference type="Proteomes" id="UP001500582">
    <property type="component" value="Unassembled WGS sequence"/>
</dbReference>
<dbReference type="SUPFAM" id="SSF47384">
    <property type="entry name" value="Homodimeric domain of signal transducing histidine kinase"/>
    <property type="match status" value="1"/>
</dbReference>
<dbReference type="Pfam" id="PF02518">
    <property type="entry name" value="HATPase_c"/>
    <property type="match status" value="1"/>
</dbReference>
<dbReference type="PROSITE" id="PS50109">
    <property type="entry name" value="HIS_KIN"/>
    <property type="match status" value="1"/>
</dbReference>
<protein>
    <recommendedName>
        <fullName evidence="2">histidine kinase</fullName>
        <ecNumber evidence="2">2.7.13.3</ecNumber>
    </recommendedName>
</protein>
<dbReference type="InterPro" id="IPR036097">
    <property type="entry name" value="HisK_dim/P_sf"/>
</dbReference>
<accession>A0ABP8G6P3</accession>
<dbReference type="InterPro" id="IPR000014">
    <property type="entry name" value="PAS"/>
</dbReference>
<dbReference type="CDD" id="cd00130">
    <property type="entry name" value="PAS"/>
    <property type="match status" value="1"/>
</dbReference>
<dbReference type="SUPFAM" id="SSF55874">
    <property type="entry name" value="ATPase domain of HSP90 chaperone/DNA topoisomerase II/histidine kinase"/>
    <property type="match status" value="1"/>
</dbReference>
<dbReference type="SMART" id="SM00086">
    <property type="entry name" value="PAC"/>
    <property type="match status" value="1"/>
</dbReference>
<dbReference type="InterPro" id="IPR001610">
    <property type="entry name" value="PAC"/>
</dbReference>
<dbReference type="PRINTS" id="PR00344">
    <property type="entry name" value="BCTRLSENSOR"/>
</dbReference>
<keyword evidence="6" id="KW-1185">Reference proteome</keyword>
<dbReference type="Gene3D" id="1.10.287.130">
    <property type="match status" value="1"/>
</dbReference>
<dbReference type="SUPFAM" id="SSF55785">
    <property type="entry name" value="PYP-like sensor domain (PAS domain)"/>
    <property type="match status" value="1"/>
</dbReference>
<dbReference type="Gene3D" id="3.30.450.20">
    <property type="entry name" value="PAS domain"/>
    <property type="match status" value="1"/>
</dbReference>
<comment type="catalytic activity">
    <reaction evidence="1">
        <text>ATP + protein L-histidine = ADP + protein N-phospho-L-histidine.</text>
        <dbReference type="EC" id="2.7.13.3"/>
    </reaction>
</comment>
<keyword evidence="3" id="KW-0597">Phosphoprotein</keyword>
<dbReference type="PANTHER" id="PTHR43547:SF2">
    <property type="entry name" value="HYBRID SIGNAL TRANSDUCTION HISTIDINE KINASE C"/>
    <property type="match status" value="1"/>
</dbReference>
<evidence type="ECO:0000256" key="2">
    <source>
        <dbReference type="ARBA" id="ARBA00012438"/>
    </source>
</evidence>
<dbReference type="RefSeq" id="WP_345210523.1">
    <property type="nucleotide sequence ID" value="NZ_BAABFT010000003.1"/>
</dbReference>
<name>A0ABP8G6P3_9SPHI</name>
<dbReference type="PANTHER" id="PTHR43547">
    <property type="entry name" value="TWO-COMPONENT HISTIDINE KINASE"/>
    <property type="match status" value="1"/>
</dbReference>
<evidence type="ECO:0000313" key="5">
    <source>
        <dbReference type="EMBL" id="GAA4318196.1"/>
    </source>
</evidence>
<evidence type="ECO:0000256" key="1">
    <source>
        <dbReference type="ARBA" id="ARBA00000085"/>
    </source>
</evidence>
<reference evidence="6" key="1">
    <citation type="journal article" date="2019" name="Int. J. Syst. Evol. Microbiol.">
        <title>The Global Catalogue of Microorganisms (GCM) 10K type strain sequencing project: providing services to taxonomists for standard genome sequencing and annotation.</title>
        <authorList>
            <consortium name="The Broad Institute Genomics Platform"/>
            <consortium name="The Broad Institute Genome Sequencing Center for Infectious Disease"/>
            <person name="Wu L."/>
            <person name="Ma J."/>
        </authorList>
    </citation>
    <scope>NUCLEOTIDE SEQUENCE [LARGE SCALE GENOMIC DNA]</scope>
    <source>
        <strain evidence="6">JCM 17705</strain>
    </source>
</reference>
<dbReference type="SMART" id="SM00387">
    <property type="entry name" value="HATPase_c"/>
    <property type="match status" value="1"/>
</dbReference>
<dbReference type="InterPro" id="IPR003661">
    <property type="entry name" value="HisK_dim/P_dom"/>
</dbReference>